<keyword evidence="2" id="KW-1185">Reference proteome</keyword>
<sequence length="158" mass="17126">MPALPVANGWTVVVPGGPGDEMFKALLGTDNGKGAEYISILPKDPIPLRGRCSSRASGPPAAYYYSNSSKVTKKSTEGLEAGWTYAVAAFVHCINHGHLEHRFGSKRAKPARTRLGLQDEYFAVKVVEMGRAVLDEAQSLEARMRYDSSEGLARPTNM</sequence>
<accession>A0AAD7GEA0</accession>
<evidence type="ECO:0000313" key="2">
    <source>
        <dbReference type="Proteomes" id="UP001221757"/>
    </source>
</evidence>
<gene>
    <name evidence="1" type="ORF">B0H17DRAFT_1138654</name>
</gene>
<reference evidence="1" key="1">
    <citation type="submission" date="2023-03" db="EMBL/GenBank/DDBJ databases">
        <title>Massive genome expansion in bonnet fungi (Mycena s.s.) driven by repeated elements and novel gene families across ecological guilds.</title>
        <authorList>
            <consortium name="Lawrence Berkeley National Laboratory"/>
            <person name="Harder C.B."/>
            <person name="Miyauchi S."/>
            <person name="Viragh M."/>
            <person name="Kuo A."/>
            <person name="Thoen E."/>
            <person name="Andreopoulos B."/>
            <person name="Lu D."/>
            <person name="Skrede I."/>
            <person name="Drula E."/>
            <person name="Henrissat B."/>
            <person name="Morin E."/>
            <person name="Kohler A."/>
            <person name="Barry K."/>
            <person name="LaButti K."/>
            <person name="Morin E."/>
            <person name="Salamov A."/>
            <person name="Lipzen A."/>
            <person name="Mereny Z."/>
            <person name="Hegedus B."/>
            <person name="Baldrian P."/>
            <person name="Stursova M."/>
            <person name="Weitz H."/>
            <person name="Taylor A."/>
            <person name="Grigoriev I.V."/>
            <person name="Nagy L.G."/>
            <person name="Martin F."/>
            <person name="Kauserud H."/>
        </authorList>
    </citation>
    <scope>NUCLEOTIDE SEQUENCE</scope>
    <source>
        <strain evidence="1">CBHHK067</strain>
    </source>
</reference>
<organism evidence="1 2">
    <name type="scientific">Mycena rosella</name>
    <name type="common">Pink bonnet</name>
    <name type="synonym">Agaricus rosellus</name>
    <dbReference type="NCBI Taxonomy" id="1033263"/>
    <lineage>
        <taxon>Eukaryota</taxon>
        <taxon>Fungi</taxon>
        <taxon>Dikarya</taxon>
        <taxon>Basidiomycota</taxon>
        <taxon>Agaricomycotina</taxon>
        <taxon>Agaricomycetes</taxon>
        <taxon>Agaricomycetidae</taxon>
        <taxon>Agaricales</taxon>
        <taxon>Marasmiineae</taxon>
        <taxon>Mycenaceae</taxon>
        <taxon>Mycena</taxon>
    </lineage>
</organism>
<protein>
    <submittedName>
        <fullName evidence="1">Uncharacterized protein</fullName>
    </submittedName>
</protein>
<dbReference type="Proteomes" id="UP001221757">
    <property type="component" value="Unassembled WGS sequence"/>
</dbReference>
<dbReference type="AlphaFoldDB" id="A0AAD7GEA0"/>
<name>A0AAD7GEA0_MYCRO</name>
<dbReference type="EMBL" id="JARKIE010000121">
    <property type="protein sequence ID" value="KAJ7681224.1"/>
    <property type="molecule type" value="Genomic_DNA"/>
</dbReference>
<evidence type="ECO:0000313" key="1">
    <source>
        <dbReference type="EMBL" id="KAJ7681224.1"/>
    </source>
</evidence>
<comment type="caution">
    <text evidence="1">The sequence shown here is derived from an EMBL/GenBank/DDBJ whole genome shotgun (WGS) entry which is preliminary data.</text>
</comment>
<proteinExistence type="predicted"/>